<accession>A0A7I7K3Y5</accession>
<reference evidence="1 2" key="1">
    <citation type="journal article" date="2019" name="Emerg. Microbes Infect.">
        <title>Comprehensive subspecies identification of 175 nontuberculous mycobacteria species based on 7547 genomic profiles.</title>
        <authorList>
            <person name="Matsumoto Y."/>
            <person name="Kinjo T."/>
            <person name="Motooka D."/>
            <person name="Nabeya D."/>
            <person name="Jung N."/>
            <person name="Uechi K."/>
            <person name="Horii T."/>
            <person name="Iida T."/>
            <person name="Fujita J."/>
            <person name="Nakamura S."/>
        </authorList>
    </citation>
    <scope>NUCLEOTIDE SEQUENCE [LARGE SCALE GENOMIC DNA]</scope>
    <source>
        <strain evidence="1 2">JCM 6396</strain>
    </source>
</reference>
<sequence>MIPSPEIAKTGAAITYVQRIMASSCLDPRTTPGGQALRAYEPPVRVASPTTGENSVLRSQCAGTEYRGGAWGQRHADFP</sequence>
<evidence type="ECO:0000313" key="1">
    <source>
        <dbReference type="EMBL" id="BBX18092.1"/>
    </source>
</evidence>
<evidence type="ECO:0000313" key="2">
    <source>
        <dbReference type="Proteomes" id="UP000467006"/>
    </source>
</evidence>
<dbReference type="Proteomes" id="UP000467006">
    <property type="component" value="Chromosome"/>
</dbReference>
<gene>
    <name evidence="1" type="ORF">MDUV_29520</name>
</gene>
<proteinExistence type="predicted"/>
<name>A0A7I7K3Y5_9MYCO</name>
<organism evidence="1 2">
    <name type="scientific">Mycolicibacterium duvalii</name>
    <dbReference type="NCBI Taxonomy" id="39688"/>
    <lineage>
        <taxon>Bacteria</taxon>
        <taxon>Bacillati</taxon>
        <taxon>Actinomycetota</taxon>
        <taxon>Actinomycetes</taxon>
        <taxon>Mycobacteriales</taxon>
        <taxon>Mycobacteriaceae</taxon>
        <taxon>Mycolicibacterium</taxon>
    </lineage>
</organism>
<keyword evidence="2" id="KW-1185">Reference proteome</keyword>
<dbReference type="AlphaFoldDB" id="A0A7I7K3Y5"/>
<dbReference type="KEGG" id="mdu:MDUV_29520"/>
<protein>
    <submittedName>
        <fullName evidence="1">Uncharacterized protein</fullName>
    </submittedName>
</protein>
<dbReference type="EMBL" id="AP022563">
    <property type="protein sequence ID" value="BBX18092.1"/>
    <property type="molecule type" value="Genomic_DNA"/>
</dbReference>